<keyword evidence="7 9" id="KW-0472">Membrane</keyword>
<dbReference type="InterPro" id="IPR005467">
    <property type="entry name" value="His_kinase_dom"/>
</dbReference>
<dbReference type="CDD" id="cd00130">
    <property type="entry name" value="PAS"/>
    <property type="match status" value="1"/>
</dbReference>
<dbReference type="InterPro" id="IPR003660">
    <property type="entry name" value="HAMP_dom"/>
</dbReference>
<dbReference type="EC" id="2.7.13.3" evidence="3"/>
<dbReference type="CDD" id="cd06225">
    <property type="entry name" value="HAMP"/>
    <property type="match status" value="1"/>
</dbReference>
<evidence type="ECO:0000313" key="14">
    <source>
        <dbReference type="Proteomes" id="UP000321204"/>
    </source>
</evidence>
<dbReference type="Gene3D" id="3.30.450.20">
    <property type="entry name" value="PAS domain"/>
    <property type="match status" value="1"/>
</dbReference>
<dbReference type="GO" id="GO:0000156">
    <property type="term" value="F:phosphorelay response regulator activity"/>
    <property type="evidence" value="ECO:0007669"/>
    <property type="project" value="TreeGrafter"/>
</dbReference>
<dbReference type="SMART" id="SM00387">
    <property type="entry name" value="HATPase_c"/>
    <property type="match status" value="1"/>
</dbReference>
<dbReference type="SMART" id="SM00304">
    <property type="entry name" value="HAMP"/>
    <property type="match status" value="1"/>
</dbReference>
<dbReference type="PRINTS" id="PR00344">
    <property type="entry name" value="BCTRLSENSOR"/>
</dbReference>
<dbReference type="CDD" id="cd00082">
    <property type="entry name" value="HisKA"/>
    <property type="match status" value="1"/>
</dbReference>
<dbReference type="RefSeq" id="WP_146790695.1">
    <property type="nucleotide sequence ID" value="NZ_BAABIO010000003.1"/>
</dbReference>
<dbReference type="NCBIfam" id="TIGR00229">
    <property type="entry name" value="sensory_box"/>
    <property type="match status" value="1"/>
</dbReference>
<evidence type="ECO:0000256" key="5">
    <source>
        <dbReference type="ARBA" id="ARBA00022679"/>
    </source>
</evidence>
<proteinExistence type="predicted"/>
<dbReference type="Pfam" id="PF08448">
    <property type="entry name" value="PAS_4"/>
    <property type="match status" value="1"/>
</dbReference>
<reference evidence="13 14" key="1">
    <citation type="journal article" date="2015" name="Int. J. Syst. Evol. Microbiol.">
        <title>Flavisolibacter ginsenosidimutans sp. nov., with ginsenoside-converting activity isolated from soil used for cultivating ginseng.</title>
        <authorList>
            <person name="Zhao Y."/>
            <person name="Liu Q."/>
            <person name="Kang M.S."/>
            <person name="Jin F."/>
            <person name="Yu H."/>
            <person name="Im W.T."/>
        </authorList>
    </citation>
    <scope>NUCLEOTIDE SEQUENCE [LARGE SCALE GENOMIC DNA]</scope>
    <source>
        <strain evidence="13 14">Gsoil 636</strain>
    </source>
</reference>
<evidence type="ECO:0000256" key="7">
    <source>
        <dbReference type="ARBA" id="ARBA00023136"/>
    </source>
</evidence>
<dbReference type="Gene3D" id="1.10.287.130">
    <property type="match status" value="1"/>
</dbReference>
<comment type="catalytic activity">
    <reaction evidence="1">
        <text>ATP + protein L-histidine = ADP + protein N-phospho-L-histidine.</text>
        <dbReference type="EC" id="2.7.13.3"/>
    </reaction>
</comment>
<evidence type="ECO:0000259" key="10">
    <source>
        <dbReference type="PROSITE" id="PS50109"/>
    </source>
</evidence>
<dbReference type="InterPro" id="IPR035965">
    <property type="entry name" value="PAS-like_dom_sf"/>
</dbReference>
<keyword evidence="4" id="KW-0597">Phosphoprotein</keyword>
<evidence type="ECO:0000313" key="13">
    <source>
        <dbReference type="EMBL" id="QEC57896.1"/>
    </source>
</evidence>
<dbReference type="Pfam" id="PF00672">
    <property type="entry name" value="HAMP"/>
    <property type="match status" value="1"/>
</dbReference>
<evidence type="ECO:0000256" key="6">
    <source>
        <dbReference type="ARBA" id="ARBA00022777"/>
    </source>
</evidence>
<dbReference type="SUPFAM" id="SSF158472">
    <property type="entry name" value="HAMP domain-like"/>
    <property type="match status" value="1"/>
</dbReference>
<evidence type="ECO:0000256" key="8">
    <source>
        <dbReference type="SAM" id="Coils"/>
    </source>
</evidence>
<dbReference type="InterPro" id="IPR036097">
    <property type="entry name" value="HisK_dim/P_sf"/>
</dbReference>
<keyword evidence="9" id="KW-0812">Transmembrane</keyword>
<dbReference type="Pfam" id="PF17152">
    <property type="entry name" value="CHASE8"/>
    <property type="match status" value="1"/>
</dbReference>
<dbReference type="PROSITE" id="PS50112">
    <property type="entry name" value="PAS"/>
    <property type="match status" value="1"/>
</dbReference>
<dbReference type="SMART" id="SM00388">
    <property type="entry name" value="HisKA"/>
    <property type="match status" value="1"/>
</dbReference>
<dbReference type="Gene3D" id="3.30.565.10">
    <property type="entry name" value="Histidine kinase-like ATPase, C-terminal domain"/>
    <property type="match status" value="1"/>
</dbReference>
<dbReference type="Proteomes" id="UP000321204">
    <property type="component" value="Chromosome"/>
</dbReference>
<dbReference type="InterPro" id="IPR004358">
    <property type="entry name" value="Sig_transdc_His_kin-like_C"/>
</dbReference>
<dbReference type="Gene3D" id="6.10.340.10">
    <property type="match status" value="1"/>
</dbReference>
<dbReference type="PROSITE" id="PS50885">
    <property type="entry name" value="HAMP"/>
    <property type="match status" value="1"/>
</dbReference>
<dbReference type="InterPro" id="IPR050351">
    <property type="entry name" value="BphY/WalK/GraS-like"/>
</dbReference>
<evidence type="ECO:0000256" key="3">
    <source>
        <dbReference type="ARBA" id="ARBA00012438"/>
    </source>
</evidence>
<feature type="domain" description="HAMP" evidence="12">
    <location>
        <begin position="177"/>
        <end position="230"/>
    </location>
</feature>
<dbReference type="GO" id="GO:0016020">
    <property type="term" value="C:membrane"/>
    <property type="evidence" value="ECO:0007669"/>
    <property type="project" value="UniProtKB-SubCell"/>
</dbReference>
<dbReference type="GO" id="GO:0000155">
    <property type="term" value="F:phosphorelay sensor kinase activity"/>
    <property type="evidence" value="ECO:0007669"/>
    <property type="project" value="InterPro"/>
</dbReference>
<dbReference type="PANTHER" id="PTHR42878:SF15">
    <property type="entry name" value="BACTERIOPHYTOCHROME"/>
    <property type="match status" value="1"/>
</dbReference>
<dbReference type="PROSITE" id="PS50109">
    <property type="entry name" value="HIS_KIN"/>
    <property type="match status" value="1"/>
</dbReference>
<dbReference type="InterPro" id="IPR003661">
    <property type="entry name" value="HisK_dim/P_dom"/>
</dbReference>
<keyword evidence="14" id="KW-1185">Reference proteome</keyword>
<dbReference type="GO" id="GO:0030295">
    <property type="term" value="F:protein kinase activator activity"/>
    <property type="evidence" value="ECO:0007669"/>
    <property type="project" value="TreeGrafter"/>
</dbReference>
<dbReference type="FunFam" id="3.30.565.10:FF:000006">
    <property type="entry name" value="Sensor histidine kinase WalK"/>
    <property type="match status" value="1"/>
</dbReference>
<feature type="transmembrane region" description="Helical" evidence="9">
    <location>
        <begin position="150"/>
        <end position="171"/>
    </location>
</feature>
<keyword evidence="8" id="KW-0175">Coiled coil</keyword>
<dbReference type="Pfam" id="PF00512">
    <property type="entry name" value="HisKA"/>
    <property type="match status" value="1"/>
</dbReference>
<evidence type="ECO:0000256" key="9">
    <source>
        <dbReference type="SAM" id="Phobius"/>
    </source>
</evidence>
<sequence>MKQKSSSIQKKLVRLILSICGSVLLLTCAAFFVYEYLSYRQITKRELETLGQITATNVTSSLAFLSKDDATELLKALHSQKNIIAACVYDKEGKIFAAYPNETMDFPPIVREDYHFREGYLEGFQPVVQEGTRLGTLYLRSDLKAVYNRFALYGLIGLVIVGVLFLFAFVLSRRLQGTIVNPILQLAGKAKIVSDKRDYSVRAKKKNDDELGVLTDAFNHMLTQIEEQNAEIVALNANLEQKIEQRTAQLQEANLALHEQNNFIQTIIDSSIDLIAVFDKELRFLVLNKKADKLYQRPREELLGKNVLQLFPQLKNSPFMVNLQRAFEGEFIHEHAYKSLVSSNYFENFFIPLTDENNVVDRVLVIGHDITSIMQANEKLKQVNAELEKSNHDLEQFAYVASHDLQEPLRKIKTFSELSERNTQHPEILKRYLSKIGSSATRMTDLIKAVLNYSRLSRTESEPVAVDLNNVIRQVITDLELYIEEKKALIRTEPLPVVKGIPLQLNQLFLNLFTNALKFSEKQPVITIQHSVTPRNAFVQDSLQKDENTFLKICFADNGIGFDQEYAEKVFSIFQRLHPIDKYAGTGIGLALCKKIVENHGGCIDVESKTGEGTTFFIYLPYDAGLQDAAAKSTKETNKAS</sequence>
<dbReference type="KEGG" id="fgg:FSB75_18960"/>
<comment type="subcellular location">
    <subcellularLocation>
        <location evidence="2">Membrane</location>
    </subcellularLocation>
</comment>
<gene>
    <name evidence="13" type="ORF">FSB75_18960</name>
</gene>
<feature type="coiled-coil region" evidence="8">
    <location>
        <begin position="222"/>
        <end position="256"/>
    </location>
</feature>
<evidence type="ECO:0000256" key="4">
    <source>
        <dbReference type="ARBA" id="ARBA00022553"/>
    </source>
</evidence>
<keyword evidence="5" id="KW-0808">Transferase</keyword>
<name>A0A5B8UN75_9BACT</name>
<dbReference type="SUPFAM" id="SSF47384">
    <property type="entry name" value="Homodimeric domain of signal transducing histidine kinase"/>
    <property type="match status" value="1"/>
</dbReference>
<dbReference type="SMART" id="SM00091">
    <property type="entry name" value="PAS"/>
    <property type="match status" value="1"/>
</dbReference>
<dbReference type="SUPFAM" id="SSF55874">
    <property type="entry name" value="ATPase domain of HSP90 chaperone/DNA topoisomerase II/histidine kinase"/>
    <property type="match status" value="1"/>
</dbReference>
<accession>A0A5B8UN75</accession>
<dbReference type="PANTHER" id="PTHR42878">
    <property type="entry name" value="TWO-COMPONENT HISTIDINE KINASE"/>
    <property type="match status" value="1"/>
</dbReference>
<dbReference type="OrthoDB" id="9810447at2"/>
<evidence type="ECO:0000256" key="2">
    <source>
        <dbReference type="ARBA" id="ARBA00004370"/>
    </source>
</evidence>
<dbReference type="SUPFAM" id="SSF55785">
    <property type="entry name" value="PYP-like sensor domain (PAS domain)"/>
    <property type="match status" value="1"/>
</dbReference>
<dbReference type="EMBL" id="CP042433">
    <property type="protein sequence ID" value="QEC57896.1"/>
    <property type="molecule type" value="Genomic_DNA"/>
</dbReference>
<evidence type="ECO:0000256" key="1">
    <source>
        <dbReference type="ARBA" id="ARBA00000085"/>
    </source>
</evidence>
<dbReference type="InterPro" id="IPR036890">
    <property type="entry name" value="HATPase_C_sf"/>
</dbReference>
<organism evidence="13 14">
    <name type="scientific">Flavisolibacter ginsenosidimutans</name>
    <dbReference type="NCBI Taxonomy" id="661481"/>
    <lineage>
        <taxon>Bacteria</taxon>
        <taxon>Pseudomonadati</taxon>
        <taxon>Bacteroidota</taxon>
        <taxon>Chitinophagia</taxon>
        <taxon>Chitinophagales</taxon>
        <taxon>Chitinophagaceae</taxon>
        <taxon>Flavisolibacter</taxon>
    </lineage>
</organism>
<evidence type="ECO:0000259" key="11">
    <source>
        <dbReference type="PROSITE" id="PS50112"/>
    </source>
</evidence>
<dbReference type="InterPro" id="IPR003594">
    <property type="entry name" value="HATPase_dom"/>
</dbReference>
<protein>
    <recommendedName>
        <fullName evidence="3">histidine kinase</fullName>
        <ecNumber evidence="3">2.7.13.3</ecNumber>
    </recommendedName>
</protein>
<dbReference type="Pfam" id="PF02518">
    <property type="entry name" value="HATPase_c"/>
    <property type="match status" value="1"/>
</dbReference>
<dbReference type="InterPro" id="IPR013656">
    <property type="entry name" value="PAS_4"/>
</dbReference>
<dbReference type="AlphaFoldDB" id="A0A5B8UN75"/>
<feature type="domain" description="PAS" evidence="11">
    <location>
        <begin position="260"/>
        <end position="330"/>
    </location>
</feature>
<dbReference type="InterPro" id="IPR033417">
    <property type="entry name" value="CHASE8"/>
</dbReference>
<keyword evidence="6" id="KW-0418">Kinase</keyword>
<keyword evidence="9" id="KW-1133">Transmembrane helix</keyword>
<feature type="transmembrane region" description="Helical" evidence="9">
    <location>
        <begin position="12"/>
        <end position="34"/>
    </location>
</feature>
<dbReference type="InterPro" id="IPR000014">
    <property type="entry name" value="PAS"/>
</dbReference>
<evidence type="ECO:0000259" key="12">
    <source>
        <dbReference type="PROSITE" id="PS50885"/>
    </source>
</evidence>
<feature type="coiled-coil region" evidence="8">
    <location>
        <begin position="370"/>
        <end position="397"/>
    </location>
</feature>
<feature type="domain" description="Histidine kinase" evidence="10">
    <location>
        <begin position="400"/>
        <end position="624"/>
    </location>
</feature>
<dbReference type="GO" id="GO:0007234">
    <property type="term" value="P:osmosensory signaling via phosphorelay pathway"/>
    <property type="evidence" value="ECO:0007669"/>
    <property type="project" value="TreeGrafter"/>
</dbReference>